<evidence type="ECO:0000259" key="2">
    <source>
        <dbReference type="Pfam" id="PF00583"/>
    </source>
</evidence>
<evidence type="ECO:0000256" key="1">
    <source>
        <dbReference type="SAM" id="MobiDB-lite"/>
    </source>
</evidence>
<dbReference type="CDD" id="cd04301">
    <property type="entry name" value="NAT_SF"/>
    <property type="match status" value="1"/>
</dbReference>
<dbReference type="InterPro" id="IPR016181">
    <property type="entry name" value="Acyl_CoA_acyltransferase"/>
</dbReference>
<comment type="caution">
    <text evidence="3">The sequence shown here is derived from an EMBL/GenBank/DDBJ whole genome shotgun (WGS) entry which is preliminary data.</text>
</comment>
<reference evidence="3 4" key="1">
    <citation type="submission" date="2020-01" db="EMBL/GenBank/DDBJ databases">
        <title>Draft genome sequence of Aspergillus lentulus IFM 60648.</title>
        <authorList>
            <person name="Takahashi H."/>
            <person name="Yaguchi T."/>
        </authorList>
    </citation>
    <scope>NUCLEOTIDE SEQUENCE [LARGE SCALE GENOMIC DNA]</scope>
    <source>
        <strain evidence="3 4">IFM 60648</strain>
    </source>
</reference>
<evidence type="ECO:0000313" key="4">
    <source>
        <dbReference type="Proteomes" id="UP000465220"/>
    </source>
</evidence>
<dbReference type="Gene3D" id="3.40.630.30">
    <property type="match status" value="1"/>
</dbReference>
<dbReference type="EMBL" id="BLKI01000018">
    <property type="protein sequence ID" value="GFF73565.1"/>
    <property type="molecule type" value="Genomic_DNA"/>
</dbReference>
<feature type="region of interest" description="Disordered" evidence="1">
    <location>
        <begin position="1"/>
        <end position="28"/>
    </location>
</feature>
<sequence>MLNNMVGTLSKLRRIDRKPVPSNPSADDSPGRIIGYALATDSLRLQTTGRYTVELEIFIKPDHKRRGIGKCLLDKLIGMRDATYVPKRGFFYVAGCDDKSFAKRGANTPYLTHEQVDAAKGLVLEGVTLKHDR</sequence>
<dbReference type="Pfam" id="PF00583">
    <property type="entry name" value="Acetyltransf_1"/>
    <property type="match status" value="1"/>
</dbReference>
<name>A0ABQ1A4V0_ASPLE</name>
<dbReference type="InterPro" id="IPR000182">
    <property type="entry name" value="GNAT_dom"/>
</dbReference>
<proteinExistence type="predicted"/>
<gene>
    <name evidence="3" type="ORF">IFM60648_03968</name>
</gene>
<dbReference type="Proteomes" id="UP000465220">
    <property type="component" value="Unassembled WGS sequence"/>
</dbReference>
<accession>A0ABQ1A4V0</accession>
<protein>
    <recommendedName>
        <fullName evidence="2">N-acetyltransferase domain-containing protein</fullName>
    </recommendedName>
</protein>
<organism evidence="3 4">
    <name type="scientific">Aspergillus lentulus</name>
    <dbReference type="NCBI Taxonomy" id="293939"/>
    <lineage>
        <taxon>Eukaryota</taxon>
        <taxon>Fungi</taxon>
        <taxon>Dikarya</taxon>
        <taxon>Ascomycota</taxon>
        <taxon>Pezizomycotina</taxon>
        <taxon>Eurotiomycetes</taxon>
        <taxon>Eurotiomycetidae</taxon>
        <taxon>Eurotiales</taxon>
        <taxon>Aspergillaceae</taxon>
        <taxon>Aspergillus</taxon>
        <taxon>Aspergillus subgen. Fumigati</taxon>
    </lineage>
</organism>
<keyword evidence="4" id="KW-1185">Reference proteome</keyword>
<evidence type="ECO:0000313" key="3">
    <source>
        <dbReference type="EMBL" id="GFF73565.1"/>
    </source>
</evidence>
<feature type="domain" description="N-acetyltransferase" evidence="2">
    <location>
        <begin position="31"/>
        <end position="77"/>
    </location>
</feature>
<dbReference type="SUPFAM" id="SSF55729">
    <property type="entry name" value="Acyl-CoA N-acyltransferases (Nat)"/>
    <property type="match status" value="1"/>
</dbReference>